<keyword evidence="2" id="KW-1185">Reference proteome</keyword>
<dbReference type="InParanoid" id="A2FMZ9"/>
<reference evidence="1" key="2">
    <citation type="journal article" date="2007" name="Science">
        <title>Draft genome sequence of the sexually transmitted pathogen Trichomonas vaginalis.</title>
        <authorList>
            <person name="Carlton J.M."/>
            <person name="Hirt R.P."/>
            <person name="Silva J.C."/>
            <person name="Delcher A.L."/>
            <person name="Schatz M."/>
            <person name="Zhao Q."/>
            <person name="Wortman J.R."/>
            <person name="Bidwell S.L."/>
            <person name="Alsmark U.C.M."/>
            <person name="Besteiro S."/>
            <person name="Sicheritz-Ponten T."/>
            <person name="Noel C.J."/>
            <person name="Dacks J.B."/>
            <person name="Foster P.G."/>
            <person name="Simillion C."/>
            <person name="Van de Peer Y."/>
            <person name="Miranda-Saavedra D."/>
            <person name="Barton G.J."/>
            <person name="Westrop G.D."/>
            <person name="Mueller S."/>
            <person name="Dessi D."/>
            <person name="Fiori P.L."/>
            <person name="Ren Q."/>
            <person name="Paulsen I."/>
            <person name="Zhang H."/>
            <person name="Bastida-Corcuera F.D."/>
            <person name="Simoes-Barbosa A."/>
            <person name="Brown M.T."/>
            <person name="Hayes R.D."/>
            <person name="Mukherjee M."/>
            <person name="Okumura C.Y."/>
            <person name="Schneider R."/>
            <person name="Smith A.J."/>
            <person name="Vanacova S."/>
            <person name="Villalvazo M."/>
            <person name="Haas B.J."/>
            <person name="Pertea M."/>
            <person name="Feldblyum T.V."/>
            <person name="Utterback T.R."/>
            <person name="Shu C.L."/>
            <person name="Osoegawa K."/>
            <person name="de Jong P.J."/>
            <person name="Hrdy I."/>
            <person name="Horvathova L."/>
            <person name="Zubacova Z."/>
            <person name="Dolezal P."/>
            <person name="Malik S.B."/>
            <person name="Logsdon J.M. Jr."/>
            <person name="Henze K."/>
            <person name="Gupta A."/>
            <person name="Wang C.C."/>
            <person name="Dunne R.L."/>
            <person name="Upcroft J.A."/>
            <person name="Upcroft P."/>
            <person name="White O."/>
            <person name="Salzberg S.L."/>
            <person name="Tang P."/>
            <person name="Chiu C.-H."/>
            <person name="Lee Y.-S."/>
            <person name="Embley T.M."/>
            <person name="Coombs G.H."/>
            <person name="Mottram J.C."/>
            <person name="Tachezy J."/>
            <person name="Fraser-Liggett C.M."/>
            <person name="Johnson P.J."/>
        </authorList>
    </citation>
    <scope>NUCLEOTIDE SEQUENCE [LARGE SCALE GENOMIC DNA]</scope>
    <source>
        <strain evidence="1">G3</strain>
    </source>
</reference>
<dbReference type="AlphaFoldDB" id="A2FMZ9"/>
<evidence type="ECO:0008006" key="3">
    <source>
        <dbReference type="Google" id="ProtNLM"/>
    </source>
</evidence>
<gene>
    <name evidence="1" type="ORF">TVAG_354670</name>
</gene>
<dbReference type="Proteomes" id="UP000001542">
    <property type="component" value="Unassembled WGS sequence"/>
</dbReference>
<sequence>MFLVGPRGKVVQQNTPFPVKSMEAAYMSNLHQNKKGRWYFEVTHISGPNIYIAGFRFDEGAYYGFYPQMKLPDAVVIYLGCQSNVEDYQPLGFRSLKSDSTIGISFDAFINRINFRIGNEQKGYNLYFTKERSVYNISVWHANIGDPDYLKVNLGKQPFVYPIPPGFTTFDYGLQLFESKRHPINYILNFHDIIWKCL</sequence>
<accession>A2FMZ9</accession>
<proteinExistence type="predicted"/>
<dbReference type="EMBL" id="DS113895">
    <property type="protein sequence ID" value="EAX93728.1"/>
    <property type="molecule type" value="Genomic_DNA"/>
</dbReference>
<reference evidence="1" key="1">
    <citation type="submission" date="2006-10" db="EMBL/GenBank/DDBJ databases">
        <authorList>
            <person name="Amadeo P."/>
            <person name="Zhao Q."/>
            <person name="Wortman J."/>
            <person name="Fraser-Liggett C."/>
            <person name="Carlton J."/>
        </authorList>
    </citation>
    <scope>NUCLEOTIDE SEQUENCE</scope>
    <source>
        <strain evidence="1">G3</strain>
    </source>
</reference>
<dbReference type="RefSeq" id="XP_001306658.1">
    <property type="nucleotide sequence ID" value="XM_001306657.1"/>
</dbReference>
<evidence type="ECO:0000313" key="1">
    <source>
        <dbReference type="EMBL" id="EAX93728.1"/>
    </source>
</evidence>
<name>A2FMZ9_TRIV3</name>
<dbReference type="VEuPathDB" id="TrichDB:TVAGG3_0833150"/>
<organism evidence="1 2">
    <name type="scientific">Trichomonas vaginalis (strain ATCC PRA-98 / G3)</name>
    <dbReference type="NCBI Taxonomy" id="412133"/>
    <lineage>
        <taxon>Eukaryota</taxon>
        <taxon>Metamonada</taxon>
        <taxon>Parabasalia</taxon>
        <taxon>Trichomonadida</taxon>
        <taxon>Trichomonadidae</taxon>
        <taxon>Trichomonas</taxon>
    </lineage>
</organism>
<dbReference type="VEuPathDB" id="TrichDB:TVAG_354670"/>
<dbReference type="KEGG" id="tva:4751450"/>
<protein>
    <recommendedName>
        <fullName evidence="3">B30.2/SPRY domain-containing protein</fullName>
    </recommendedName>
</protein>
<evidence type="ECO:0000313" key="2">
    <source>
        <dbReference type="Proteomes" id="UP000001542"/>
    </source>
</evidence>